<dbReference type="EMBL" id="JAZAVJ010000170">
    <property type="protein sequence ID" value="KAK7408877.1"/>
    <property type="molecule type" value="Genomic_DNA"/>
</dbReference>
<evidence type="ECO:0008006" key="3">
    <source>
        <dbReference type="Google" id="ProtNLM"/>
    </source>
</evidence>
<name>A0ABR1GTN7_9HYPO</name>
<evidence type="ECO:0000313" key="1">
    <source>
        <dbReference type="EMBL" id="KAK7408877.1"/>
    </source>
</evidence>
<dbReference type="Proteomes" id="UP001498476">
    <property type="component" value="Unassembled WGS sequence"/>
</dbReference>
<proteinExistence type="predicted"/>
<accession>A0ABR1GTN7</accession>
<protein>
    <recommendedName>
        <fullName evidence="3">F-box domain-containing protein</fullName>
    </recommendedName>
</protein>
<gene>
    <name evidence="1" type="ORF">QQX98_008938</name>
</gene>
<sequence>MGLTGSRLTGPLLYIVAIASHLPNRDIKSLRLTCTILSQCVLLRVDRVFLSANPLNVEVFRAIADHETYRKTVVELIWDDACLDMPPEPPRAYQCECRRQYIDEFWQEWFNHACEKNIEEAKNRKIFDVDRADHAARARWIAAQLPAEELWAHYKDLLQQQLQVLQSNADAIAL</sequence>
<organism evidence="1 2">
    <name type="scientific">Neonectria punicea</name>
    <dbReference type="NCBI Taxonomy" id="979145"/>
    <lineage>
        <taxon>Eukaryota</taxon>
        <taxon>Fungi</taxon>
        <taxon>Dikarya</taxon>
        <taxon>Ascomycota</taxon>
        <taxon>Pezizomycotina</taxon>
        <taxon>Sordariomycetes</taxon>
        <taxon>Hypocreomycetidae</taxon>
        <taxon>Hypocreales</taxon>
        <taxon>Nectriaceae</taxon>
        <taxon>Neonectria</taxon>
    </lineage>
</organism>
<reference evidence="1 2" key="1">
    <citation type="journal article" date="2025" name="Microbiol. Resour. Announc.">
        <title>Draft genome sequences for Neonectria magnoliae and Neonectria punicea, canker pathogens of Liriodendron tulipifera and Acer saccharum in West Virginia.</title>
        <authorList>
            <person name="Petronek H.M."/>
            <person name="Kasson M.T."/>
            <person name="Metheny A.M."/>
            <person name="Stauder C.M."/>
            <person name="Lovett B."/>
            <person name="Lynch S.C."/>
            <person name="Garnas J.R."/>
            <person name="Kasson L.R."/>
            <person name="Stajich J.E."/>
        </authorList>
    </citation>
    <scope>NUCLEOTIDE SEQUENCE [LARGE SCALE GENOMIC DNA]</scope>
    <source>
        <strain evidence="1 2">NRRL 64653</strain>
    </source>
</reference>
<comment type="caution">
    <text evidence="1">The sequence shown here is derived from an EMBL/GenBank/DDBJ whole genome shotgun (WGS) entry which is preliminary data.</text>
</comment>
<evidence type="ECO:0000313" key="2">
    <source>
        <dbReference type="Proteomes" id="UP001498476"/>
    </source>
</evidence>
<keyword evidence="2" id="KW-1185">Reference proteome</keyword>